<dbReference type="GO" id="GO:0008270">
    <property type="term" value="F:zinc ion binding"/>
    <property type="evidence" value="ECO:0007669"/>
    <property type="project" value="UniProtKB-KW"/>
</dbReference>
<name>A0A8S5NK42_9CAUD</name>
<reference evidence="1" key="1">
    <citation type="journal article" date="2021" name="Proc. Natl. Acad. Sci. U.S.A.">
        <title>A Catalog of Tens of Thousands of Viruses from Human Metagenomes Reveals Hidden Associations with Chronic Diseases.</title>
        <authorList>
            <person name="Tisza M.J."/>
            <person name="Buck C.B."/>
        </authorList>
    </citation>
    <scope>NUCLEOTIDE SEQUENCE</scope>
    <source>
        <strain evidence="1">CttFh17</strain>
    </source>
</reference>
<keyword evidence="1" id="KW-0479">Metal-binding</keyword>
<evidence type="ECO:0000313" key="1">
    <source>
        <dbReference type="EMBL" id="DAD94459.1"/>
    </source>
</evidence>
<sequence>MAARRKCVICNEPIVDEDGVPYKGRYAHKKCFNIAIKTLQKDKTEQIDKVATKKKVGRKARPQAELKEALSEEEYAKKQQYYKYLRSLIEGEELSTKVYALTEDYIKRYGFTYESMYKTLVYLHEIIEKDLTGDVIGIVPYYHTEAMQYYESVDKLEEHNESMDISNMYKEKTIIVQPKRRKIKQIDIQSIGKGVK</sequence>
<organism evidence="1">
    <name type="scientific">Siphoviridae sp. cttFh17</name>
    <dbReference type="NCBI Taxonomy" id="2826491"/>
    <lineage>
        <taxon>Viruses</taxon>
        <taxon>Duplodnaviria</taxon>
        <taxon>Heunggongvirae</taxon>
        <taxon>Uroviricota</taxon>
        <taxon>Caudoviricetes</taxon>
    </lineage>
</organism>
<proteinExistence type="predicted"/>
<protein>
    <submittedName>
        <fullName evidence="1">LASP-1 DOMAIN, ZINC-FINGER, METAL-BINDING PROTEIN</fullName>
    </submittedName>
</protein>
<keyword evidence="1" id="KW-0863">Zinc-finger</keyword>
<accession>A0A8S5NK42</accession>
<dbReference type="EMBL" id="BK015176">
    <property type="protein sequence ID" value="DAD94459.1"/>
    <property type="molecule type" value="Genomic_DNA"/>
</dbReference>
<keyword evidence="1" id="KW-0862">Zinc</keyword>